<proteinExistence type="predicted"/>
<sequence>MILNNNGLEIETVVEATCRFSAVQELLSRARIGMLGAARFVRQRGALERWTCSPVRTLRFHARLVPAELLEYLENVSEHVVQRTFSTLAADDLRSQLAVKKRGGACHVAIRSPPGAARDDSHANRI</sequence>
<dbReference type="AlphaFoldDB" id="A0AAV1JT27"/>
<protein>
    <submittedName>
        <fullName evidence="1">Uncharacterized protein</fullName>
    </submittedName>
</protein>
<reference evidence="1 2" key="1">
    <citation type="submission" date="2023-11" db="EMBL/GenBank/DDBJ databases">
        <authorList>
            <person name="Okamura Y."/>
        </authorList>
    </citation>
    <scope>NUCLEOTIDE SEQUENCE [LARGE SCALE GENOMIC DNA]</scope>
</reference>
<evidence type="ECO:0000313" key="2">
    <source>
        <dbReference type="Proteomes" id="UP001497472"/>
    </source>
</evidence>
<keyword evidence="2" id="KW-1185">Reference proteome</keyword>
<accession>A0AAV1JT27</accession>
<dbReference type="Proteomes" id="UP001497472">
    <property type="component" value="Unassembled WGS sequence"/>
</dbReference>
<comment type="caution">
    <text evidence="1">The sequence shown here is derived from an EMBL/GenBank/DDBJ whole genome shotgun (WGS) entry which is preliminary data.</text>
</comment>
<dbReference type="EMBL" id="CAVLEF010000144">
    <property type="protein sequence ID" value="CAK1552436.1"/>
    <property type="molecule type" value="Genomic_DNA"/>
</dbReference>
<name>A0AAV1JT27_9NEOP</name>
<organism evidence="1 2">
    <name type="scientific">Leptosia nina</name>
    <dbReference type="NCBI Taxonomy" id="320188"/>
    <lineage>
        <taxon>Eukaryota</taxon>
        <taxon>Metazoa</taxon>
        <taxon>Ecdysozoa</taxon>
        <taxon>Arthropoda</taxon>
        <taxon>Hexapoda</taxon>
        <taxon>Insecta</taxon>
        <taxon>Pterygota</taxon>
        <taxon>Neoptera</taxon>
        <taxon>Endopterygota</taxon>
        <taxon>Lepidoptera</taxon>
        <taxon>Glossata</taxon>
        <taxon>Ditrysia</taxon>
        <taxon>Papilionoidea</taxon>
        <taxon>Pieridae</taxon>
        <taxon>Pierinae</taxon>
        <taxon>Leptosia</taxon>
    </lineage>
</organism>
<gene>
    <name evidence="1" type="ORF">LNINA_LOCUS11480</name>
</gene>
<evidence type="ECO:0000313" key="1">
    <source>
        <dbReference type="EMBL" id="CAK1552436.1"/>
    </source>
</evidence>